<feature type="signal peptide" evidence="1">
    <location>
        <begin position="1"/>
        <end position="30"/>
    </location>
</feature>
<reference evidence="2 3" key="1">
    <citation type="submission" date="2017-11" db="EMBL/GenBank/DDBJ databases">
        <title>Complete genome of a free-living desiccation-tolerant cyanobacterium and its photosynthetic adaptation to extreme terrestrial habitat.</title>
        <authorList>
            <person name="Shang J."/>
        </authorList>
    </citation>
    <scope>NUCLEOTIDE SEQUENCE [LARGE SCALE GENOMIC DNA]</scope>
    <source>
        <strain evidence="2 3">CCNUN1</strain>
    </source>
</reference>
<name>A0A2K8SQE2_9NOSO</name>
<proteinExistence type="predicted"/>
<accession>A0A2K8SQE2</accession>
<evidence type="ECO:0000313" key="2">
    <source>
        <dbReference type="EMBL" id="AUB37682.1"/>
    </source>
</evidence>
<dbReference type="EMBL" id="CP024785">
    <property type="protein sequence ID" value="AUB37682.1"/>
    <property type="molecule type" value="Genomic_DNA"/>
</dbReference>
<organism evidence="2 3">
    <name type="scientific">Nostoc flagelliforme CCNUN1</name>
    <dbReference type="NCBI Taxonomy" id="2038116"/>
    <lineage>
        <taxon>Bacteria</taxon>
        <taxon>Bacillati</taxon>
        <taxon>Cyanobacteriota</taxon>
        <taxon>Cyanophyceae</taxon>
        <taxon>Nostocales</taxon>
        <taxon>Nostocaceae</taxon>
        <taxon>Nostoc</taxon>
    </lineage>
</organism>
<dbReference type="OrthoDB" id="486383at2"/>
<evidence type="ECO:0008006" key="4">
    <source>
        <dbReference type="Google" id="ProtNLM"/>
    </source>
</evidence>
<dbReference type="AlphaFoldDB" id="A0A2K8SQE2"/>
<dbReference type="Proteomes" id="UP000232003">
    <property type="component" value="Chromosome"/>
</dbReference>
<keyword evidence="1" id="KW-0732">Signal</keyword>
<dbReference type="RefSeq" id="WP_100899255.1">
    <property type="nucleotide sequence ID" value="NZ_CAWNNC010000001.1"/>
</dbReference>
<evidence type="ECO:0000313" key="3">
    <source>
        <dbReference type="Proteomes" id="UP000232003"/>
    </source>
</evidence>
<protein>
    <recommendedName>
        <fullName evidence="4">PEP-CTERM protein-sorting domain</fullName>
    </recommendedName>
</protein>
<sequence length="168" mass="17749">MTDSIFKKLAAATVGTALIFSLGESIPAQAAAVTYNFSNKDKTLTGTFSFDQAAADDQEVTIAEGLKISATYGGQSYTEADDPLASVFTDFSGTIFNQAGLGLYFTPSAFNLYRENFINLNDLSSAGVQTVTYTSVPEPSLMLGLSVFGLSLFLSKKITSSKPSSTKA</sequence>
<feature type="chain" id="PRO_5014700859" description="PEP-CTERM protein-sorting domain" evidence="1">
    <location>
        <begin position="31"/>
        <end position="168"/>
    </location>
</feature>
<keyword evidence="3" id="KW-1185">Reference proteome</keyword>
<gene>
    <name evidence="2" type="ORF">COO91_03628</name>
</gene>
<evidence type="ECO:0000256" key="1">
    <source>
        <dbReference type="SAM" id="SignalP"/>
    </source>
</evidence>
<dbReference type="KEGG" id="nfl:COO91_03628"/>